<reference evidence="1 2" key="1">
    <citation type="submission" date="2021-06" db="EMBL/GenBank/DDBJ databases">
        <authorList>
            <person name="Palmer J.M."/>
        </authorList>
    </citation>
    <scope>NUCLEOTIDE SEQUENCE [LARGE SCALE GENOMIC DNA]</scope>
    <source>
        <strain evidence="1 2">XC_2019</strain>
        <tissue evidence="1">Muscle</tissue>
    </source>
</reference>
<gene>
    <name evidence="1" type="ORF">XENOCAPTIV_024400</name>
</gene>
<proteinExistence type="predicted"/>
<feature type="non-terminal residue" evidence="1">
    <location>
        <position position="1"/>
    </location>
</feature>
<organism evidence="1 2">
    <name type="scientific">Xenoophorus captivus</name>
    <dbReference type="NCBI Taxonomy" id="1517983"/>
    <lineage>
        <taxon>Eukaryota</taxon>
        <taxon>Metazoa</taxon>
        <taxon>Chordata</taxon>
        <taxon>Craniata</taxon>
        <taxon>Vertebrata</taxon>
        <taxon>Euteleostomi</taxon>
        <taxon>Actinopterygii</taxon>
        <taxon>Neopterygii</taxon>
        <taxon>Teleostei</taxon>
        <taxon>Neoteleostei</taxon>
        <taxon>Acanthomorphata</taxon>
        <taxon>Ovalentaria</taxon>
        <taxon>Atherinomorphae</taxon>
        <taxon>Cyprinodontiformes</taxon>
        <taxon>Goodeidae</taxon>
        <taxon>Xenoophorus</taxon>
    </lineage>
</organism>
<dbReference type="Proteomes" id="UP001434883">
    <property type="component" value="Unassembled WGS sequence"/>
</dbReference>
<keyword evidence="2" id="KW-1185">Reference proteome</keyword>
<dbReference type="EMBL" id="JAHRIN010022494">
    <property type="protein sequence ID" value="MEQ2199089.1"/>
    <property type="molecule type" value="Genomic_DNA"/>
</dbReference>
<comment type="caution">
    <text evidence="1">The sequence shown here is derived from an EMBL/GenBank/DDBJ whole genome shotgun (WGS) entry which is preliminary data.</text>
</comment>
<accession>A0ABV0QTE0</accession>
<protein>
    <submittedName>
        <fullName evidence="1">Uncharacterized protein</fullName>
    </submittedName>
</protein>
<sequence>TPTVPYLDVLEDVSNCCSPPQHILSFTQIMILFAVLLSRVDRLELNGPGQQSVCGARAARFLGCYGIIFVPPTRARSELDVSA</sequence>
<name>A0ABV0QTE0_9TELE</name>
<evidence type="ECO:0000313" key="2">
    <source>
        <dbReference type="Proteomes" id="UP001434883"/>
    </source>
</evidence>
<evidence type="ECO:0000313" key="1">
    <source>
        <dbReference type="EMBL" id="MEQ2199089.1"/>
    </source>
</evidence>